<sequence>MTDGDEVDADDAESVDPNEYDALVDADVTTWVDENGLHIAEDEITGVSSQGQSERAAVANLAEAVGSYRDAQEDTTGDNWL</sequence>
<proteinExistence type="predicted"/>
<reference evidence="1 2" key="1">
    <citation type="submission" date="2018-09" db="EMBL/GenBank/DDBJ databases">
        <title>Genomic Encyclopedia of Archaeal and Bacterial Type Strains, Phase II (KMG-II): from individual species to whole genera.</title>
        <authorList>
            <person name="Goeker M."/>
        </authorList>
    </citation>
    <scope>NUCLEOTIDE SEQUENCE [LARGE SCALE GENOMIC DNA]</scope>
    <source>
        <strain evidence="1 2">DSM 13151</strain>
    </source>
</reference>
<dbReference type="InterPro" id="IPR055811">
    <property type="entry name" value="DUF7387"/>
</dbReference>
<dbReference type="OrthoDB" id="201961at2157"/>
<evidence type="ECO:0000313" key="1">
    <source>
        <dbReference type="EMBL" id="RKD93821.1"/>
    </source>
</evidence>
<gene>
    <name evidence="1" type="ORF">ATJ93_3453</name>
</gene>
<protein>
    <submittedName>
        <fullName evidence="1">Uncharacterized protein</fullName>
    </submittedName>
</protein>
<dbReference type="AlphaFoldDB" id="A0A3R7FUP4"/>
<name>A0A3R7FUP4_9EURY</name>
<dbReference type="Proteomes" id="UP000283805">
    <property type="component" value="Unassembled WGS sequence"/>
</dbReference>
<dbReference type="RefSeq" id="WP_120245810.1">
    <property type="nucleotide sequence ID" value="NZ_RAPO01000003.1"/>
</dbReference>
<accession>A0A3R7FUP4</accession>
<dbReference type="Pfam" id="PF24113">
    <property type="entry name" value="DUF7387"/>
    <property type="match status" value="1"/>
</dbReference>
<evidence type="ECO:0000313" key="2">
    <source>
        <dbReference type="Proteomes" id="UP000283805"/>
    </source>
</evidence>
<dbReference type="EMBL" id="RAPO01000003">
    <property type="protein sequence ID" value="RKD93821.1"/>
    <property type="molecule type" value="Genomic_DNA"/>
</dbReference>
<organism evidence="1 2">
    <name type="scientific">Halopiger aswanensis</name>
    <dbReference type="NCBI Taxonomy" id="148449"/>
    <lineage>
        <taxon>Archaea</taxon>
        <taxon>Methanobacteriati</taxon>
        <taxon>Methanobacteriota</taxon>
        <taxon>Stenosarchaea group</taxon>
        <taxon>Halobacteria</taxon>
        <taxon>Halobacteriales</taxon>
        <taxon>Natrialbaceae</taxon>
        <taxon>Halopiger</taxon>
    </lineage>
</organism>
<keyword evidence="2" id="KW-1185">Reference proteome</keyword>
<comment type="caution">
    <text evidence="1">The sequence shown here is derived from an EMBL/GenBank/DDBJ whole genome shotgun (WGS) entry which is preliminary data.</text>
</comment>